<dbReference type="InterPro" id="IPR058136">
    <property type="entry name" value="AmpC"/>
</dbReference>
<dbReference type="Gene3D" id="3.40.710.10">
    <property type="entry name" value="DD-peptidase/beta-lactamase superfamily"/>
    <property type="match status" value="1"/>
</dbReference>
<dbReference type="Pfam" id="PF00144">
    <property type="entry name" value="Beta-lactamase"/>
    <property type="match status" value="1"/>
</dbReference>
<dbReference type="InterPro" id="IPR050491">
    <property type="entry name" value="AmpC-like"/>
</dbReference>
<evidence type="ECO:0000259" key="7">
    <source>
        <dbReference type="Pfam" id="PF00144"/>
    </source>
</evidence>
<keyword evidence="5 6" id="KW-0046">Antibiotic resistance</keyword>
<reference evidence="8 9" key="1">
    <citation type="journal article" date="2014" name="Int. J. Syst. Evol. Microbiol.">
        <title>Complete genome sequence of Corynebacterium casei LMG S-19264T (=DSM 44701T), isolated from a smear-ripened cheese.</title>
        <authorList>
            <consortium name="US DOE Joint Genome Institute (JGI-PGF)"/>
            <person name="Walter F."/>
            <person name="Albersmeier A."/>
            <person name="Kalinowski J."/>
            <person name="Ruckert C."/>
        </authorList>
    </citation>
    <scope>NUCLEOTIDE SEQUENCE [LARGE SCALE GENOMIC DNA]</scope>
    <source>
        <strain evidence="8 9">CGMCC 1.9161</strain>
    </source>
</reference>
<dbReference type="GO" id="GO:0030288">
    <property type="term" value="C:outer membrane-bounded periplasmic space"/>
    <property type="evidence" value="ECO:0007669"/>
    <property type="project" value="InterPro"/>
</dbReference>
<evidence type="ECO:0000256" key="4">
    <source>
        <dbReference type="ARBA" id="ARBA00022801"/>
    </source>
</evidence>
<evidence type="ECO:0000256" key="2">
    <source>
        <dbReference type="ARBA" id="ARBA00007840"/>
    </source>
</evidence>
<feature type="domain" description="Beta-lactamase-related" evidence="7">
    <location>
        <begin position="28"/>
        <end position="369"/>
    </location>
</feature>
<dbReference type="SUPFAM" id="SSF56601">
    <property type="entry name" value="beta-lactamase/transpeptidase-like"/>
    <property type="match status" value="1"/>
</dbReference>
<sequence>MTLAAMLCATSATAEPLTSAEFRQLSEATFAPVVATYDIPGLAVGVTYQGNSYIYTTGLAVRAPEQPVTEDTLFELGSVSKLFTVALAGLAEERGLLSLDMPVSNVMPMVEGSAFDTITLYDLAAHATGGLPLQVPEEITDDPSLTTWLAAWSPEVDPQRVRSYSNLGIGLLGRISANAFGSDYETALTTELLPALGLEDTHVTVPQAAMSRYAFGYSRSDDRAVRVNPGMLDAEAYGVKSSISDMILFLQAHLGDVDTTPEIAAALAQTRTARYDTAHYAQAMIWEEYSWPVTAERLAAGNSSDMALEPQPLTARSEPLDGPTFLNKTGSTNGFGAYVAMIPQEEIGVVVLANRNYPNAVRAEAALALIRAVLDSN</sequence>
<dbReference type="GO" id="GO:0008800">
    <property type="term" value="F:beta-lactamase activity"/>
    <property type="evidence" value="ECO:0007669"/>
    <property type="project" value="UniProtKB-UniRule"/>
</dbReference>
<dbReference type="NCBIfam" id="NF033085">
    <property type="entry name" value="bla_class_C"/>
    <property type="match status" value="1"/>
</dbReference>
<protein>
    <recommendedName>
        <fullName evidence="3 6">Beta-lactamase</fullName>
        <ecNumber evidence="3 6">3.5.2.6</ecNumber>
    </recommendedName>
</protein>
<dbReference type="PROSITE" id="PS00336">
    <property type="entry name" value="BETA_LACTAMASE_C"/>
    <property type="match status" value="1"/>
</dbReference>
<organism evidence="8 9">
    <name type="scientific">Salinarimonas ramus</name>
    <dbReference type="NCBI Taxonomy" id="690164"/>
    <lineage>
        <taxon>Bacteria</taxon>
        <taxon>Pseudomonadati</taxon>
        <taxon>Pseudomonadota</taxon>
        <taxon>Alphaproteobacteria</taxon>
        <taxon>Hyphomicrobiales</taxon>
        <taxon>Salinarimonadaceae</taxon>
        <taxon>Salinarimonas</taxon>
    </lineage>
</organism>
<evidence type="ECO:0000256" key="3">
    <source>
        <dbReference type="ARBA" id="ARBA00012865"/>
    </source>
</evidence>
<gene>
    <name evidence="8" type="primary">ampC</name>
    <name evidence="8" type="ORF">GCM10011322_44660</name>
</gene>
<dbReference type="InterPro" id="IPR012338">
    <property type="entry name" value="Beta-lactam/transpept-like"/>
</dbReference>
<comment type="caution">
    <text evidence="8">The sequence shown here is derived from an EMBL/GenBank/DDBJ whole genome shotgun (WGS) entry which is preliminary data.</text>
</comment>
<dbReference type="GO" id="GO:0046677">
    <property type="term" value="P:response to antibiotic"/>
    <property type="evidence" value="ECO:0007669"/>
    <property type="project" value="UniProtKB-UniRule"/>
</dbReference>
<comment type="catalytic activity">
    <reaction evidence="1 6">
        <text>a beta-lactam + H2O = a substituted beta-amino acid</text>
        <dbReference type="Rhea" id="RHEA:20401"/>
        <dbReference type="ChEBI" id="CHEBI:15377"/>
        <dbReference type="ChEBI" id="CHEBI:35627"/>
        <dbReference type="ChEBI" id="CHEBI:140347"/>
        <dbReference type="EC" id="3.5.2.6"/>
    </reaction>
</comment>
<accession>A0A917QJH0</accession>
<evidence type="ECO:0000313" key="9">
    <source>
        <dbReference type="Proteomes" id="UP000600449"/>
    </source>
</evidence>
<dbReference type="InterPro" id="IPR001586">
    <property type="entry name" value="Beta-lactam_class-C_AS"/>
</dbReference>
<dbReference type="GO" id="GO:0017001">
    <property type="term" value="P:antibiotic catabolic process"/>
    <property type="evidence" value="ECO:0007669"/>
    <property type="project" value="InterPro"/>
</dbReference>
<dbReference type="EC" id="3.5.2.6" evidence="3 6"/>
<dbReference type="PANTHER" id="PTHR46825:SF8">
    <property type="entry name" value="BETA-LACTAMASE-RELATED"/>
    <property type="match status" value="1"/>
</dbReference>
<keyword evidence="4 6" id="KW-0378">Hydrolase</keyword>
<dbReference type="InterPro" id="IPR001466">
    <property type="entry name" value="Beta-lactam-related"/>
</dbReference>
<evidence type="ECO:0000256" key="5">
    <source>
        <dbReference type="ARBA" id="ARBA00023251"/>
    </source>
</evidence>
<keyword evidence="9" id="KW-1185">Reference proteome</keyword>
<dbReference type="EMBL" id="BMMF01000016">
    <property type="protein sequence ID" value="GGK52827.1"/>
    <property type="molecule type" value="Genomic_DNA"/>
</dbReference>
<evidence type="ECO:0000313" key="8">
    <source>
        <dbReference type="EMBL" id="GGK52827.1"/>
    </source>
</evidence>
<comment type="similarity">
    <text evidence="2 6">Belongs to the class-C beta-lactamase family.</text>
</comment>
<dbReference type="Proteomes" id="UP000600449">
    <property type="component" value="Unassembled WGS sequence"/>
</dbReference>
<evidence type="ECO:0000256" key="1">
    <source>
        <dbReference type="ARBA" id="ARBA00001526"/>
    </source>
</evidence>
<evidence type="ECO:0000256" key="6">
    <source>
        <dbReference type="RuleBase" id="RU361140"/>
    </source>
</evidence>
<dbReference type="AlphaFoldDB" id="A0A917QJH0"/>
<name>A0A917QJH0_9HYPH</name>
<dbReference type="PANTHER" id="PTHR46825">
    <property type="entry name" value="D-ALANYL-D-ALANINE-CARBOXYPEPTIDASE/ENDOPEPTIDASE AMPH"/>
    <property type="match status" value="1"/>
</dbReference>
<proteinExistence type="inferred from homology"/>